<accession>A0A852R9I2</accession>
<dbReference type="Pfam" id="PF00364">
    <property type="entry name" value="Biotin_lipoyl"/>
    <property type="match status" value="1"/>
</dbReference>
<dbReference type="InterPro" id="IPR050856">
    <property type="entry name" value="Biotin_carboxylase_complex"/>
</dbReference>
<organism evidence="11 12">
    <name type="scientific">Leucobacter aridicollis</name>
    <dbReference type="NCBI Taxonomy" id="283878"/>
    <lineage>
        <taxon>Bacteria</taxon>
        <taxon>Bacillati</taxon>
        <taxon>Actinomycetota</taxon>
        <taxon>Actinomycetes</taxon>
        <taxon>Micrococcales</taxon>
        <taxon>Microbacteriaceae</taxon>
        <taxon>Leucobacter</taxon>
    </lineage>
</organism>
<evidence type="ECO:0000313" key="12">
    <source>
        <dbReference type="Proteomes" id="UP000586095"/>
    </source>
</evidence>
<protein>
    <recommendedName>
        <fullName evidence="2">biotin carboxylase</fullName>
        <ecNumber evidence="2">6.3.4.14</ecNumber>
    </recommendedName>
</protein>
<keyword evidence="4 7" id="KW-0547">Nucleotide-binding</keyword>
<dbReference type="InterPro" id="IPR011764">
    <property type="entry name" value="Biotin_carboxylation_dom"/>
</dbReference>
<dbReference type="SUPFAM" id="SSF56059">
    <property type="entry name" value="Glutathione synthetase ATP-binding domain-like"/>
    <property type="match status" value="1"/>
</dbReference>
<dbReference type="InterPro" id="IPR013815">
    <property type="entry name" value="ATP_grasp_subdomain_1"/>
</dbReference>
<dbReference type="PROSITE" id="PS00188">
    <property type="entry name" value="BIOTIN"/>
    <property type="match status" value="1"/>
</dbReference>
<dbReference type="SMART" id="SM00878">
    <property type="entry name" value="Biotin_carb_C"/>
    <property type="match status" value="1"/>
</dbReference>
<dbReference type="InterPro" id="IPR011761">
    <property type="entry name" value="ATP-grasp"/>
</dbReference>
<evidence type="ECO:0000256" key="5">
    <source>
        <dbReference type="ARBA" id="ARBA00022840"/>
    </source>
</evidence>
<dbReference type="RefSeq" id="WP_185987775.1">
    <property type="nucleotide sequence ID" value="NZ_BAAALZ010000001.1"/>
</dbReference>
<dbReference type="PROSITE" id="PS50975">
    <property type="entry name" value="ATP_GRASP"/>
    <property type="match status" value="1"/>
</dbReference>
<feature type="domain" description="ATP-grasp" evidence="9">
    <location>
        <begin position="121"/>
        <end position="318"/>
    </location>
</feature>
<sequence length="591" mass="61280">MTLTKILIANRGEIAVRIIRAANDAGIASVAVYSDDDADALHVRLADEAYALHGTTPAESYLSIEKLLAVAARAGADAVHPGYGFLSERADFATAVQNAGLTWIGPDPTTIETLGDKARARALAAEVGAPLVPGTPGAVSDVEEVLAFADEHGLPLAIKAVFGGGGRGMRVVRERAEIADAYDAAVREATTAFGRGDCLVERFLDRPRHIEAQVLGDRHGRIAVLGTRDCSLQRRNQKLVEEAPAPFISDELRARIHDAAAAVCAAAGYVGAGTVEFLLGDDGTLSFLEVNTRLQVEHPITEVVTGIDLVQQQFIIASGEPMTVPTEIPTFGHAFEFRINAEDPGLGYLPTPGTVARLELPAGPGVRVDSGVYQGYTVPGSFDSMLAKLIVWGADRDEALRRSRRALAEFVVEGVATVLPFHRSVVADDAFAAPGGAFGVHTRWIEEESTAEFEPATAVAAPGVPRLTRLPIELDGKFVELGLPESLLARLETGAVTQGAGASAVGVGVTGVGAAGPDSGSPAGALTAPFASTLASWSVADGAVVQAGDTVALLEAMKMEVPVKAPVAGTLRHGAERGAVLAAGAAIGSID</sequence>
<dbReference type="GO" id="GO:0004075">
    <property type="term" value="F:biotin carboxylase activity"/>
    <property type="evidence" value="ECO:0007669"/>
    <property type="project" value="UniProtKB-EC"/>
</dbReference>
<dbReference type="PROSITE" id="PS00867">
    <property type="entry name" value="CPSASE_2"/>
    <property type="match status" value="1"/>
</dbReference>
<dbReference type="PROSITE" id="PS50968">
    <property type="entry name" value="BIOTINYL_LIPOYL"/>
    <property type="match status" value="1"/>
</dbReference>
<feature type="domain" description="Biotin carboxylation" evidence="10">
    <location>
        <begin position="2"/>
        <end position="446"/>
    </location>
</feature>
<keyword evidence="3 11" id="KW-0436">Ligase</keyword>
<comment type="cofactor">
    <cofactor evidence="1">
        <name>biotin</name>
        <dbReference type="ChEBI" id="CHEBI:57586"/>
    </cofactor>
</comment>
<dbReference type="PANTHER" id="PTHR18866">
    <property type="entry name" value="CARBOXYLASE:PYRUVATE/ACETYL-COA/PROPIONYL-COA CARBOXYLASE"/>
    <property type="match status" value="1"/>
</dbReference>
<dbReference type="InterPro" id="IPR011054">
    <property type="entry name" value="Rudment_hybrid_motif"/>
</dbReference>
<evidence type="ECO:0000256" key="2">
    <source>
        <dbReference type="ARBA" id="ARBA00013263"/>
    </source>
</evidence>
<dbReference type="Gene3D" id="2.40.50.100">
    <property type="match status" value="1"/>
</dbReference>
<dbReference type="FunFam" id="3.40.50.20:FF:000010">
    <property type="entry name" value="Propionyl-CoA carboxylase subunit alpha"/>
    <property type="match status" value="1"/>
</dbReference>
<dbReference type="InterPro" id="IPR016185">
    <property type="entry name" value="PreATP-grasp_dom_sf"/>
</dbReference>
<dbReference type="InterPro" id="IPR001882">
    <property type="entry name" value="Biotin_BS"/>
</dbReference>
<dbReference type="Pfam" id="PF02786">
    <property type="entry name" value="CPSase_L_D2"/>
    <property type="match status" value="1"/>
</dbReference>
<comment type="caution">
    <text evidence="11">The sequence shown here is derived from an EMBL/GenBank/DDBJ whole genome shotgun (WGS) entry which is preliminary data.</text>
</comment>
<dbReference type="PROSITE" id="PS50979">
    <property type="entry name" value="BC"/>
    <property type="match status" value="1"/>
</dbReference>
<gene>
    <name evidence="11" type="ORF">BJ960_002848</name>
</gene>
<dbReference type="InterPro" id="IPR011053">
    <property type="entry name" value="Single_hybrid_motif"/>
</dbReference>
<evidence type="ECO:0000259" key="10">
    <source>
        <dbReference type="PROSITE" id="PS50979"/>
    </source>
</evidence>
<dbReference type="InterPro" id="IPR005479">
    <property type="entry name" value="CPAse_ATP-bd"/>
</dbReference>
<keyword evidence="5 7" id="KW-0067">ATP-binding</keyword>
<dbReference type="GO" id="GO:0046872">
    <property type="term" value="F:metal ion binding"/>
    <property type="evidence" value="ECO:0007669"/>
    <property type="project" value="InterPro"/>
</dbReference>
<dbReference type="EC" id="6.3.4.14" evidence="2"/>
<dbReference type="EMBL" id="JACCBD010000001">
    <property type="protein sequence ID" value="NYD28045.1"/>
    <property type="molecule type" value="Genomic_DNA"/>
</dbReference>
<dbReference type="Gene3D" id="3.30.470.20">
    <property type="entry name" value="ATP-grasp fold, B domain"/>
    <property type="match status" value="1"/>
</dbReference>
<dbReference type="InterPro" id="IPR000089">
    <property type="entry name" value="Biotin_lipoyl"/>
</dbReference>
<feature type="domain" description="Lipoyl-binding" evidence="8">
    <location>
        <begin position="516"/>
        <end position="591"/>
    </location>
</feature>
<evidence type="ECO:0000256" key="1">
    <source>
        <dbReference type="ARBA" id="ARBA00001953"/>
    </source>
</evidence>
<dbReference type="SUPFAM" id="SSF51246">
    <property type="entry name" value="Rudiment single hybrid motif"/>
    <property type="match status" value="1"/>
</dbReference>
<evidence type="ECO:0000259" key="9">
    <source>
        <dbReference type="PROSITE" id="PS50975"/>
    </source>
</evidence>
<dbReference type="SUPFAM" id="SSF52440">
    <property type="entry name" value="PreATP-grasp domain"/>
    <property type="match status" value="1"/>
</dbReference>
<keyword evidence="6" id="KW-0092">Biotin</keyword>
<evidence type="ECO:0000259" key="8">
    <source>
        <dbReference type="PROSITE" id="PS50968"/>
    </source>
</evidence>
<proteinExistence type="predicted"/>
<evidence type="ECO:0000256" key="4">
    <source>
        <dbReference type="ARBA" id="ARBA00022741"/>
    </source>
</evidence>
<evidence type="ECO:0000313" key="11">
    <source>
        <dbReference type="EMBL" id="NYD28045.1"/>
    </source>
</evidence>
<name>A0A852R9I2_9MICO</name>
<evidence type="ECO:0000256" key="3">
    <source>
        <dbReference type="ARBA" id="ARBA00022598"/>
    </source>
</evidence>
<dbReference type="Gene3D" id="3.30.1490.20">
    <property type="entry name" value="ATP-grasp fold, A domain"/>
    <property type="match status" value="1"/>
</dbReference>
<dbReference type="Pfam" id="PF02785">
    <property type="entry name" value="Biotin_carb_C"/>
    <property type="match status" value="1"/>
</dbReference>
<dbReference type="FunFam" id="3.30.1490.20:FF:000003">
    <property type="entry name" value="acetyl-CoA carboxylase isoform X1"/>
    <property type="match status" value="1"/>
</dbReference>
<dbReference type="GO" id="GO:0005524">
    <property type="term" value="F:ATP binding"/>
    <property type="evidence" value="ECO:0007669"/>
    <property type="project" value="UniProtKB-UniRule"/>
</dbReference>
<dbReference type="Proteomes" id="UP000586095">
    <property type="component" value="Unassembled WGS sequence"/>
</dbReference>
<reference evidence="11 12" key="1">
    <citation type="submission" date="2020-07" db="EMBL/GenBank/DDBJ databases">
        <title>Sequencing the genomes of 1000 actinobacteria strains.</title>
        <authorList>
            <person name="Klenk H.-P."/>
        </authorList>
    </citation>
    <scope>NUCLEOTIDE SEQUENCE [LARGE SCALE GENOMIC DNA]</scope>
    <source>
        <strain evidence="11 12">DSM 17380</strain>
    </source>
</reference>
<dbReference type="PANTHER" id="PTHR18866:SF33">
    <property type="entry name" value="METHYLCROTONOYL-COA CARBOXYLASE SUBUNIT ALPHA, MITOCHONDRIAL-RELATED"/>
    <property type="match status" value="1"/>
</dbReference>
<dbReference type="Pfam" id="PF00289">
    <property type="entry name" value="Biotin_carb_N"/>
    <property type="match status" value="1"/>
</dbReference>
<evidence type="ECO:0000256" key="6">
    <source>
        <dbReference type="ARBA" id="ARBA00023267"/>
    </source>
</evidence>
<dbReference type="CDD" id="cd06850">
    <property type="entry name" value="biotinyl_domain"/>
    <property type="match status" value="1"/>
</dbReference>
<dbReference type="InterPro" id="IPR005481">
    <property type="entry name" value="BC-like_N"/>
</dbReference>
<dbReference type="SUPFAM" id="SSF51230">
    <property type="entry name" value="Single hybrid motif"/>
    <property type="match status" value="1"/>
</dbReference>
<dbReference type="Gene3D" id="3.40.50.20">
    <property type="match status" value="1"/>
</dbReference>
<evidence type="ECO:0000256" key="7">
    <source>
        <dbReference type="PROSITE-ProRule" id="PRU00409"/>
    </source>
</evidence>
<dbReference type="AlphaFoldDB" id="A0A852R9I2"/>
<dbReference type="InterPro" id="IPR005482">
    <property type="entry name" value="Biotin_COase_C"/>
</dbReference>
<keyword evidence="12" id="KW-1185">Reference proteome</keyword>